<evidence type="ECO:0000313" key="2">
    <source>
        <dbReference type="EMBL" id="UOF00128.1"/>
    </source>
</evidence>
<proteinExistence type="predicted"/>
<accession>A0ABY4C586</accession>
<dbReference type="PANTHER" id="PTHR39624:SF2">
    <property type="entry name" value="OSMC-LIKE PROTEIN"/>
    <property type="match status" value="1"/>
</dbReference>
<dbReference type="EMBL" id="CP093442">
    <property type="protein sequence ID" value="UOF00128.1"/>
    <property type="molecule type" value="Genomic_DNA"/>
</dbReference>
<dbReference type="PANTHER" id="PTHR39624">
    <property type="entry name" value="PROTEIN INVOLVED IN RIMO-MEDIATED BETA-METHYLTHIOLATION OF RIBOSOMAL PROTEIN S12 YCAO"/>
    <property type="match status" value="1"/>
</dbReference>
<dbReference type="InterPro" id="IPR036102">
    <property type="entry name" value="OsmC/Ohrsf"/>
</dbReference>
<gene>
    <name evidence="2" type="ORF">MNR06_10485</name>
</gene>
<dbReference type="SUPFAM" id="SSF82784">
    <property type="entry name" value="OsmC-like"/>
    <property type="match status" value="1"/>
</dbReference>
<organism evidence="2 3">
    <name type="scientific">Bdellovibrio reynosensis</name>
    <dbReference type="NCBI Taxonomy" id="2835041"/>
    <lineage>
        <taxon>Bacteria</taxon>
        <taxon>Pseudomonadati</taxon>
        <taxon>Bdellovibrionota</taxon>
        <taxon>Bdellovibrionia</taxon>
        <taxon>Bdellovibrionales</taxon>
        <taxon>Pseudobdellovibrionaceae</taxon>
        <taxon>Bdellovibrio</taxon>
    </lineage>
</organism>
<dbReference type="Gene3D" id="3.30.300.20">
    <property type="match status" value="1"/>
</dbReference>
<dbReference type="Proteomes" id="UP000830116">
    <property type="component" value="Chromosome"/>
</dbReference>
<name>A0ABY4C586_9BACT</name>
<dbReference type="InterPro" id="IPR003718">
    <property type="entry name" value="OsmC/Ohr_fam"/>
</dbReference>
<dbReference type="InterPro" id="IPR015946">
    <property type="entry name" value="KH_dom-like_a/b"/>
</dbReference>
<feature type="region of interest" description="Disordered" evidence="1">
    <location>
        <begin position="17"/>
        <end position="41"/>
    </location>
</feature>
<protein>
    <submittedName>
        <fullName evidence="2">OsmC family protein</fullName>
    </submittedName>
</protein>
<dbReference type="RefSeq" id="WP_243535793.1">
    <property type="nucleotide sequence ID" value="NZ_CP093442.1"/>
</dbReference>
<keyword evidence="3" id="KW-1185">Reference proteome</keyword>
<dbReference type="Pfam" id="PF02566">
    <property type="entry name" value="OsmC"/>
    <property type="match status" value="1"/>
</dbReference>
<evidence type="ECO:0000256" key="1">
    <source>
        <dbReference type="SAM" id="MobiDB-lite"/>
    </source>
</evidence>
<sequence length="135" mass="14759">MVKMTAVYQGEKHCELTHGPSNAQISTDAPKDNNGKGEAFSPTDLLGAATGSCMLTVMAIAAEKDGVNLKNAWVTVEKEMSTAPRKVAKLNVVLHMPQSIPQDYRKKLEDIALNCPVKLSLHPDLQMPVLFHYDI</sequence>
<evidence type="ECO:0000313" key="3">
    <source>
        <dbReference type="Proteomes" id="UP000830116"/>
    </source>
</evidence>
<reference evidence="2" key="1">
    <citation type="submission" date="2022-03" db="EMBL/GenBank/DDBJ databases">
        <title>Genome Identification and Characterization of new species Bdellovibrio reynosense LBG001 sp. nov. from a Mexico soil sample.</title>
        <authorList>
            <person name="Camilli A."/>
            <person name="Ajao Y."/>
            <person name="Guo X."/>
        </authorList>
    </citation>
    <scope>NUCLEOTIDE SEQUENCE</scope>
    <source>
        <strain evidence="2">LBG001</strain>
    </source>
</reference>